<dbReference type="AlphaFoldDB" id="A0A158Q3W4"/>
<dbReference type="Proteomes" id="UP000038040">
    <property type="component" value="Unplaced"/>
</dbReference>
<dbReference type="WBParaSite" id="DME_0000333101-mRNA-1">
    <property type="protein sequence ID" value="DME_0000333101-mRNA-1"/>
    <property type="gene ID" value="DME_0000333101"/>
</dbReference>
<gene>
    <name evidence="1" type="ORF">DME_LOCUS7490</name>
</gene>
<evidence type="ECO:0000313" key="2">
    <source>
        <dbReference type="Proteomes" id="UP000038040"/>
    </source>
</evidence>
<name>A0A158Q3W4_DRAME</name>
<organism evidence="2 4">
    <name type="scientific">Dracunculus medinensis</name>
    <name type="common">Guinea worm</name>
    <dbReference type="NCBI Taxonomy" id="318479"/>
    <lineage>
        <taxon>Eukaryota</taxon>
        <taxon>Metazoa</taxon>
        <taxon>Ecdysozoa</taxon>
        <taxon>Nematoda</taxon>
        <taxon>Chromadorea</taxon>
        <taxon>Rhabditida</taxon>
        <taxon>Spirurina</taxon>
        <taxon>Dracunculoidea</taxon>
        <taxon>Dracunculidae</taxon>
        <taxon>Dracunculus</taxon>
    </lineage>
</organism>
<dbReference type="STRING" id="318479.A0A158Q3W4"/>
<accession>A0A158Q3W4</accession>
<reference evidence="4" key="1">
    <citation type="submission" date="2016-04" db="UniProtKB">
        <authorList>
            <consortium name="WormBaseParasite"/>
        </authorList>
    </citation>
    <scope>IDENTIFICATION</scope>
</reference>
<proteinExistence type="predicted"/>
<reference evidence="1 3" key="2">
    <citation type="submission" date="2018-11" db="EMBL/GenBank/DDBJ databases">
        <authorList>
            <consortium name="Pathogen Informatics"/>
        </authorList>
    </citation>
    <scope>NUCLEOTIDE SEQUENCE [LARGE SCALE GENOMIC DNA]</scope>
</reference>
<dbReference type="OrthoDB" id="68020at2759"/>
<dbReference type="Proteomes" id="UP000274756">
    <property type="component" value="Unassembled WGS sequence"/>
</dbReference>
<sequence length="232" mass="27690">DFFDFLSIFDIFQQFFLVLRSGVLWDTSTSARGYACVSLPIDQYKQYIYDFKSLEVFYRLSMIFSHMKRHWDLNPQPINFVSWFLQGWRRSFEKNKKIIQSKVQRFQKAWDSQREMQIKFQFILLLANLCQCFSSFLFSYSNSAVGFFLNPVYRFWLDPRVIRDIMHQYVPESQNKTVQSLISASVRDIVKQGKMTYLKRLVKSLTSSPVCFIFNSIKFLSFVIAKDKGFKM</sequence>
<evidence type="ECO:0000313" key="3">
    <source>
        <dbReference type="Proteomes" id="UP000274756"/>
    </source>
</evidence>
<dbReference type="EMBL" id="UYYG01001160">
    <property type="protein sequence ID" value="VDN57517.1"/>
    <property type="molecule type" value="Genomic_DNA"/>
</dbReference>
<evidence type="ECO:0000313" key="4">
    <source>
        <dbReference type="WBParaSite" id="DME_0000333101-mRNA-1"/>
    </source>
</evidence>
<keyword evidence="3" id="KW-1185">Reference proteome</keyword>
<protein>
    <submittedName>
        <fullName evidence="4">Maturase K</fullName>
    </submittedName>
</protein>
<evidence type="ECO:0000313" key="1">
    <source>
        <dbReference type="EMBL" id="VDN57517.1"/>
    </source>
</evidence>